<evidence type="ECO:0000256" key="1">
    <source>
        <dbReference type="ARBA" id="ARBA00004496"/>
    </source>
</evidence>
<evidence type="ECO:0000256" key="17">
    <source>
        <dbReference type="PIRSR" id="PIRSR006337-3"/>
    </source>
</evidence>
<feature type="binding site" evidence="16">
    <location>
        <begin position="396"/>
        <end position="401"/>
    </location>
    <ligand>
        <name>substrate</name>
    </ligand>
</feature>
<evidence type="ECO:0000256" key="15">
    <source>
        <dbReference type="PIRSR" id="PIRSR006337-1"/>
    </source>
</evidence>
<dbReference type="SUPFAM" id="SSF81296">
    <property type="entry name" value="E set domains"/>
    <property type="match status" value="1"/>
</dbReference>
<evidence type="ECO:0000256" key="8">
    <source>
        <dbReference type="ARBA" id="ARBA00023277"/>
    </source>
</evidence>
<feature type="active site" description="Nucleophile" evidence="15">
    <location>
        <position position="266"/>
    </location>
</feature>
<reference evidence="19 20" key="1">
    <citation type="submission" date="2010-08" db="EMBL/GenBank/DDBJ databases">
        <title>The draft genome of Desulfovibrio fructosovorans JJ.</title>
        <authorList>
            <consortium name="US DOE Joint Genome Institute (JGI-PGF)"/>
            <person name="Lucas S."/>
            <person name="Copeland A."/>
            <person name="Lapidus A."/>
            <person name="Cheng J.-F."/>
            <person name="Bruce D."/>
            <person name="Goodwin L."/>
            <person name="Pitluck S."/>
            <person name="Land M.L."/>
            <person name="Hauser L."/>
            <person name="Chang Y.-J."/>
            <person name="Jeffries C."/>
            <person name="Wall J.D."/>
            <person name="Stahl D.A."/>
            <person name="Arkin A.P."/>
            <person name="Dehal P."/>
            <person name="Stolyar S.M."/>
            <person name="Hazen T.C."/>
            <person name="Woyke T.J."/>
        </authorList>
    </citation>
    <scope>NUCLEOTIDE SEQUENCE [LARGE SCALE GENOMIC DNA]</scope>
    <source>
        <strain evidence="19 20">JJ</strain>
    </source>
</reference>
<evidence type="ECO:0000256" key="16">
    <source>
        <dbReference type="PIRSR" id="PIRSR006337-2"/>
    </source>
</evidence>
<feature type="active site" description="Proton donor" evidence="15">
    <location>
        <position position="303"/>
    </location>
</feature>
<evidence type="ECO:0000256" key="10">
    <source>
        <dbReference type="ARBA" id="ARBA00032057"/>
    </source>
</evidence>
<dbReference type="GO" id="GO:0033942">
    <property type="term" value="F:4-alpha-D-(1-&gt;4)-alpha-D-glucanotrehalose trehalohydrolase activity"/>
    <property type="evidence" value="ECO:0007669"/>
    <property type="project" value="UniProtKB-EC"/>
</dbReference>
<dbReference type="Proteomes" id="UP000006250">
    <property type="component" value="Unassembled WGS sequence"/>
</dbReference>
<evidence type="ECO:0000256" key="12">
    <source>
        <dbReference type="ARBA" id="ARBA00034013"/>
    </source>
</evidence>
<dbReference type="eggNOG" id="COG0296">
    <property type="taxonomic scope" value="Bacteria"/>
</dbReference>
<dbReference type="AlphaFoldDB" id="E1K0Y9"/>
<feature type="domain" description="Glycosyl hydrolase family 13 catalytic" evidence="18">
    <location>
        <begin position="95"/>
        <end position="472"/>
    </location>
</feature>
<dbReference type="CDD" id="cd11325">
    <property type="entry name" value="AmyAc_GTHase"/>
    <property type="match status" value="1"/>
</dbReference>
<dbReference type="CDD" id="cd02853">
    <property type="entry name" value="E_set_MTHase_like_N"/>
    <property type="match status" value="1"/>
</dbReference>
<dbReference type="InterPro" id="IPR006047">
    <property type="entry name" value="GH13_cat_dom"/>
</dbReference>
<protein>
    <recommendedName>
        <fullName evidence="5 13">Malto-oligosyltrehalose trehalohydrolase</fullName>
        <shortName evidence="14">MTHase</shortName>
        <ecNumber evidence="4 13">3.2.1.141</ecNumber>
    </recommendedName>
    <alternativeName>
        <fullName evidence="11 14">4-alpha-D-((1-&gt;4)-alpha-D-glucano)trehalose trehalohydrolase</fullName>
    </alternativeName>
    <alternativeName>
        <fullName evidence="10 14">Maltooligosyl trehalose trehalohydrolase</fullName>
    </alternativeName>
</protein>
<dbReference type="EC" id="3.2.1.141" evidence="4 13"/>
<keyword evidence="20" id="KW-1185">Reference proteome</keyword>
<dbReference type="RefSeq" id="WP_005996141.1">
    <property type="nucleotide sequence ID" value="NZ_AECZ01000034.1"/>
</dbReference>
<organism evidence="19 20">
    <name type="scientific">Solidesulfovibrio fructosivorans JJ]</name>
    <dbReference type="NCBI Taxonomy" id="596151"/>
    <lineage>
        <taxon>Bacteria</taxon>
        <taxon>Pseudomonadati</taxon>
        <taxon>Thermodesulfobacteriota</taxon>
        <taxon>Desulfovibrionia</taxon>
        <taxon>Desulfovibrionales</taxon>
        <taxon>Desulfovibrionaceae</taxon>
        <taxon>Solidesulfovibrio</taxon>
    </lineage>
</organism>
<dbReference type="PIRSF" id="PIRSF006337">
    <property type="entry name" value="Trehalose_TreZ"/>
    <property type="match status" value="1"/>
</dbReference>
<dbReference type="Pfam" id="PF00128">
    <property type="entry name" value="Alpha-amylase"/>
    <property type="match status" value="1"/>
</dbReference>
<dbReference type="PANTHER" id="PTHR43651:SF11">
    <property type="entry name" value="MALTO-OLIGOSYLTREHALOSE TREHALOHYDROLASE"/>
    <property type="match status" value="1"/>
</dbReference>
<dbReference type="InterPro" id="IPR014756">
    <property type="entry name" value="Ig_E-set"/>
</dbReference>
<comment type="caution">
    <text evidence="19">The sequence shown here is derived from an EMBL/GenBank/DDBJ whole genome shotgun (WGS) entry which is preliminary data.</text>
</comment>
<evidence type="ECO:0000256" key="5">
    <source>
        <dbReference type="ARBA" id="ARBA00015938"/>
    </source>
</evidence>
<evidence type="ECO:0000256" key="4">
    <source>
        <dbReference type="ARBA" id="ARBA00012268"/>
    </source>
</evidence>
<sequence>MQRIFSGSLPVGPQKTGSDSWRFTVWAPKRKKLALILPEKDLNLPMEPLAGGYFTVETAGLAPGARYLFELDGDLRRADPASRHQPDDVHSPSSLVDTDAFAWTDAGFAPPAPENRVTYEIHVGAFTPEGTFDAAITRLAHLRELGVTCLELMPVAQFPGGRNWGYDGVYPYAPAAAYGGPEGLARLVDACHAAGIAVVLDVVYNHLGPEGNYLRDFGPYFTDRYHTPWGESVNFDGPGSGPVRDYFIGNALYWLREYHIDGLRLDAVHAIYDQSPVHVAAELADRVQAWAAGAGRRVFVVAETHLNDPAVITEKAAGGMGLDGVWNDDFHHAVHALLTREKRGYYADYGSRDDLIATMAEGFAYAGRHSPFFGHRRGGDAAHLPADRFINCIQNHDQIGNRALGERLVTLVGPEAARLAAALLILSPGSPLLFMGEEWGEDRPFLYCISHLDAGLVDAVRKGRKREFASFRWRGEPPDPFAQATFEASRPDWAKLASPDHAAMFAWYRELLRLRAASPALSDTRRRLTRVWPLDAYRALAMERRGADGRYLCLFNAGKRPTRVKVGTAGRPGDYVRLLDAAEVRFGGWGAMSPERLSSSFFSLPAHCACVYKFSESMPT</sequence>
<dbReference type="InterPro" id="IPR012768">
    <property type="entry name" value="Trehalose_TreZ"/>
</dbReference>
<keyword evidence="7 14" id="KW-0378">Hydrolase</keyword>
<evidence type="ECO:0000256" key="11">
    <source>
        <dbReference type="ARBA" id="ARBA00033284"/>
    </source>
</evidence>
<name>E1K0Y9_SOLFR</name>
<comment type="pathway">
    <text evidence="2 14">Glycan biosynthesis; trehalose biosynthesis.</text>
</comment>
<keyword evidence="9 14" id="KW-0326">Glycosidase</keyword>
<dbReference type="InterPro" id="IPR017853">
    <property type="entry name" value="GH"/>
</dbReference>
<feature type="binding site" evidence="16">
    <location>
        <begin position="264"/>
        <end position="269"/>
    </location>
    <ligand>
        <name>substrate</name>
    </ligand>
</feature>
<proteinExistence type="inferred from homology"/>
<comment type="catalytic activity">
    <reaction evidence="12 14">
        <text>hydrolysis of (1-&gt;4)-alpha-D-glucosidic linkage in 4-alpha-D-[(1-&gt;4)-alpha-D-glucanosyl]n trehalose to yield trehalose and (1-&gt;4)-alpha-D-glucan.</text>
        <dbReference type="EC" id="3.2.1.141"/>
    </reaction>
</comment>
<evidence type="ECO:0000256" key="13">
    <source>
        <dbReference type="NCBIfam" id="TIGR02402"/>
    </source>
</evidence>
<dbReference type="STRING" id="596151.DesfrDRAFT_3539"/>
<evidence type="ECO:0000313" key="20">
    <source>
        <dbReference type="Proteomes" id="UP000006250"/>
    </source>
</evidence>
<accession>E1K0Y9</accession>
<evidence type="ECO:0000256" key="14">
    <source>
        <dbReference type="PIRNR" id="PIRNR006337"/>
    </source>
</evidence>
<evidence type="ECO:0000256" key="7">
    <source>
        <dbReference type="ARBA" id="ARBA00022801"/>
    </source>
</evidence>
<dbReference type="UniPathway" id="UPA00299"/>
<comment type="subcellular location">
    <subcellularLocation>
        <location evidence="1 15">Cytoplasm</location>
    </subcellularLocation>
</comment>
<dbReference type="Gene3D" id="1.10.10.760">
    <property type="entry name" value="E-set domains of sugar-utilizing enzymes"/>
    <property type="match status" value="1"/>
</dbReference>
<gene>
    <name evidence="19" type="ORF">DesfrDRAFT_3539</name>
</gene>
<comment type="similarity">
    <text evidence="3 14">Belongs to the glycosyl hydrolase 13 family.</text>
</comment>
<dbReference type="Gene3D" id="3.20.20.80">
    <property type="entry name" value="Glycosidases"/>
    <property type="match status" value="1"/>
</dbReference>
<dbReference type="GO" id="GO:0005992">
    <property type="term" value="P:trehalose biosynthetic process"/>
    <property type="evidence" value="ECO:0007669"/>
    <property type="project" value="UniProtKB-UniRule"/>
</dbReference>
<dbReference type="Gene3D" id="2.60.40.10">
    <property type="entry name" value="Immunoglobulins"/>
    <property type="match status" value="1"/>
</dbReference>
<evidence type="ECO:0000256" key="9">
    <source>
        <dbReference type="ARBA" id="ARBA00023295"/>
    </source>
</evidence>
<dbReference type="SMART" id="SM00642">
    <property type="entry name" value="Aamy"/>
    <property type="match status" value="1"/>
</dbReference>
<feature type="binding site" evidence="16">
    <location>
        <begin position="328"/>
        <end position="332"/>
    </location>
    <ligand>
        <name>substrate</name>
    </ligand>
</feature>
<feature type="site" description="Transition state stabilizer" evidence="17">
    <location>
        <position position="397"/>
    </location>
</feature>
<evidence type="ECO:0000313" key="19">
    <source>
        <dbReference type="EMBL" id="EFL49754.1"/>
    </source>
</evidence>
<evidence type="ECO:0000256" key="2">
    <source>
        <dbReference type="ARBA" id="ARBA00005199"/>
    </source>
</evidence>
<evidence type="ECO:0000259" key="18">
    <source>
        <dbReference type="SMART" id="SM00642"/>
    </source>
</evidence>
<dbReference type="GO" id="GO:0005737">
    <property type="term" value="C:cytoplasm"/>
    <property type="evidence" value="ECO:0007669"/>
    <property type="project" value="UniProtKB-SubCell"/>
</dbReference>
<dbReference type="InterPro" id="IPR044901">
    <property type="entry name" value="Trehalose_TreZ_E-set_sf"/>
</dbReference>
<evidence type="ECO:0000256" key="3">
    <source>
        <dbReference type="ARBA" id="ARBA00008061"/>
    </source>
</evidence>
<keyword evidence="6" id="KW-0963">Cytoplasm</keyword>
<dbReference type="SUPFAM" id="SSF51445">
    <property type="entry name" value="(Trans)glycosidases"/>
    <property type="match status" value="1"/>
</dbReference>
<dbReference type="EMBL" id="AECZ01000034">
    <property type="protein sequence ID" value="EFL49754.1"/>
    <property type="molecule type" value="Genomic_DNA"/>
</dbReference>
<dbReference type="PANTHER" id="PTHR43651">
    <property type="entry name" value="1,4-ALPHA-GLUCAN-BRANCHING ENZYME"/>
    <property type="match status" value="1"/>
</dbReference>
<evidence type="ECO:0000256" key="6">
    <source>
        <dbReference type="ARBA" id="ARBA00022490"/>
    </source>
</evidence>
<keyword evidence="8" id="KW-0119">Carbohydrate metabolism</keyword>
<dbReference type="OrthoDB" id="9800174at2"/>
<dbReference type="InterPro" id="IPR013783">
    <property type="entry name" value="Ig-like_fold"/>
</dbReference>
<dbReference type="NCBIfam" id="TIGR02402">
    <property type="entry name" value="trehalose_TreZ"/>
    <property type="match status" value="1"/>
</dbReference>